<sequence length="291" mass="33601">MNLRQPHPKRRHPLKRLQHNEYNSNQQTYGNSIPSILSFQFASPPIYNKVLDYSLPELFTDHSSDPLINPIRISNIKKHKTGVIIEQNSSRFVNHELIIRLNGCSEILRPKADVSTISTNQSEIAPSVSPPVTTITTTSSIGMKLAVKKLKSKRKKRKNRLKKLNEILNSISNQNSKSDQLNDLTIDHCSYSPNDQQLKNGLFSATTWNRSSLQHVNAENDFHYQNFLMSVEYNSNYTSFTNADTHSMNNYVNCDMNYQQPLQNHHSSLTYSPQMSMPYQQLQPYYYLPFF</sequence>
<evidence type="ECO:0000313" key="3">
    <source>
        <dbReference type="EMBL" id="CAF0969869.1"/>
    </source>
</evidence>
<dbReference type="EMBL" id="CAJOBA010005365">
    <property type="protein sequence ID" value="CAF3741333.1"/>
    <property type="molecule type" value="Genomic_DNA"/>
</dbReference>
<proteinExistence type="predicted"/>
<dbReference type="EMBL" id="CAJNOQ010001102">
    <property type="protein sequence ID" value="CAF0868218.1"/>
    <property type="molecule type" value="Genomic_DNA"/>
</dbReference>
<accession>A0A813XPK5</accession>
<dbReference type="Proteomes" id="UP000663829">
    <property type="component" value="Unassembled WGS sequence"/>
</dbReference>
<dbReference type="OrthoDB" id="9996296at2759"/>
<evidence type="ECO:0000313" key="2">
    <source>
        <dbReference type="EMBL" id="CAF0868218.1"/>
    </source>
</evidence>
<name>A0A813XPK5_9BILA</name>
<evidence type="ECO:0000313" key="4">
    <source>
        <dbReference type="EMBL" id="CAF3655666.1"/>
    </source>
</evidence>
<dbReference type="Proteomes" id="UP000682733">
    <property type="component" value="Unassembled WGS sequence"/>
</dbReference>
<dbReference type="EMBL" id="CAJNOK010005359">
    <property type="protein sequence ID" value="CAF0969869.1"/>
    <property type="molecule type" value="Genomic_DNA"/>
</dbReference>
<comment type="caution">
    <text evidence="2">The sequence shown here is derived from an EMBL/GenBank/DDBJ whole genome shotgun (WGS) entry which is preliminary data.</text>
</comment>
<dbReference type="Proteomes" id="UP000681722">
    <property type="component" value="Unassembled WGS sequence"/>
</dbReference>
<dbReference type="EMBL" id="CAJOBC010001102">
    <property type="protein sequence ID" value="CAF3655666.1"/>
    <property type="molecule type" value="Genomic_DNA"/>
</dbReference>
<feature type="coiled-coil region" evidence="1">
    <location>
        <begin position="147"/>
        <end position="174"/>
    </location>
</feature>
<gene>
    <name evidence="2" type="ORF">GPM918_LOCUS6956</name>
    <name evidence="3" type="ORF">OVA965_LOCUS13041</name>
    <name evidence="4" type="ORF">SRO942_LOCUS6956</name>
    <name evidence="5" type="ORF">TMI583_LOCUS13045</name>
</gene>
<keyword evidence="1" id="KW-0175">Coiled coil</keyword>
<protein>
    <submittedName>
        <fullName evidence="2">Uncharacterized protein</fullName>
    </submittedName>
</protein>
<keyword evidence="6" id="KW-1185">Reference proteome</keyword>
<evidence type="ECO:0000313" key="6">
    <source>
        <dbReference type="Proteomes" id="UP000663829"/>
    </source>
</evidence>
<dbReference type="AlphaFoldDB" id="A0A813XPK5"/>
<organism evidence="2 6">
    <name type="scientific">Didymodactylos carnosus</name>
    <dbReference type="NCBI Taxonomy" id="1234261"/>
    <lineage>
        <taxon>Eukaryota</taxon>
        <taxon>Metazoa</taxon>
        <taxon>Spiralia</taxon>
        <taxon>Gnathifera</taxon>
        <taxon>Rotifera</taxon>
        <taxon>Eurotatoria</taxon>
        <taxon>Bdelloidea</taxon>
        <taxon>Philodinida</taxon>
        <taxon>Philodinidae</taxon>
        <taxon>Didymodactylos</taxon>
    </lineage>
</organism>
<dbReference type="Proteomes" id="UP000677228">
    <property type="component" value="Unassembled WGS sequence"/>
</dbReference>
<evidence type="ECO:0000256" key="1">
    <source>
        <dbReference type="SAM" id="Coils"/>
    </source>
</evidence>
<reference evidence="2" key="1">
    <citation type="submission" date="2021-02" db="EMBL/GenBank/DDBJ databases">
        <authorList>
            <person name="Nowell W R."/>
        </authorList>
    </citation>
    <scope>NUCLEOTIDE SEQUENCE</scope>
</reference>
<evidence type="ECO:0000313" key="5">
    <source>
        <dbReference type="EMBL" id="CAF3741333.1"/>
    </source>
</evidence>